<dbReference type="EMBL" id="JARRAG010000001">
    <property type="protein sequence ID" value="MDG3003291.1"/>
    <property type="molecule type" value="Genomic_DNA"/>
</dbReference>
<evidence type="ECO:0000313" key="2">
    <source>
        <dbReference type="EMBL" id="MDG3003291.1"/>
    </source>
</evidence>
<name>A0ABT6F6T1_9BACT</name>
<keyword evidence="3" id="KW-1185">Reference proteome</keyword>
<evidence type="ECO:0000313" key="3">
    <source>
        <dbReference type="Proteomes" id="UP001216907"/>
    </source>
</evidence>
<organism evidence="2 3">
    <name type="scientific">Paludisphaera mucosa</name>
    <dbReference type="NCBI Taxonomy" id="3030827"/>
    <lineage>
        <taxon>Bacteria</taxon>
        <taxon>Pseudomonadati</taxon>
        <taxon>Planctomycetota</taxon>
        <taxon>Planctomycetia</taxon>
        <taxon>Isosphaerales</taxon>
        <taxon>Isosphaeraceae</taxon>
        <taxon>Paludisphaera</taxon>
    </lineage>
</organism>
<comment type="caution">
    <text evidence="2">The sequence shown here is derived from an EMBL/GenBank/DDBJ whole genome shotgun (WGS) entry which is preliminary data.</text>
</comment>
<feature type="region of interest" description="Disordered" evidence="1">
    <location>
        <begin position="90"/>
        <end position="111"/>
    </location>
</feature>
<dbReference type="RefSeq" id="WP_277859645.1">
    <property type="nucleotide sequence ID" value="NZ_JARRAG010000001.1"/>
</dbReference>
<gene>
    <name evidence="2" type="ORF">PZE19_05895</name>
</gene>
<dbReference type="Proteomes" id="UP001216907">
    <property type="component" value="Unassembled WGS sequence"/>
</dbReference>
<protein>
    <submittedName>
        <fullName evidence="2">Uncharacterized protein</fullName>
    </submittedName>
</protein>
<evidence type="ECO:0000256" key="1">
    <source>
        <dbReference type="SAM" id="MobiDB-lite"/>
    </source>
</evidence>
<sequence>MKPVRIEVATPGYGSLDVEHHPQMVCIRCRLGAVAFDLSLRPEAAARAGRHLQDRGEFPACMGPDFVVDLFVPSDVARMLGLALLTRPAWCDPPGGREAESPPRRRRPRKK</sequence>
<reference evidence="2 3" key="1">
    <citation type="submission" date="2023-03" db="EMBL/GenBank/DDBJ databases">
        <title>Paludisphaera mucosa sp. nov. a novel planctomycete from northern fen.</title>
        <authorList>
            <person name="Ivanova A."/>
        </authorList>
    </citation>
    <scope>NUCLEOTIDE SEQUENCE [LARGE SCALE GENOMIC DNA]</scope>
    <source>
        <strain evidence="2 3">Pla2</strain>
    </source>
</reference>
<accession>A0ABT6F6T1</accession>
<proteinExistence type="predicted"/>